<dbReference type="AlphaFoldDB" id="A0A094ZTN0"/>
<proteinExistence type="predicted"/>
<reference evidence="3" key="1">
    <citation type="journal article" date="2012" name="Nat. Genet.">
        <title>Whole-genome sequence of Schistosoma haematobium.</title>
        <authorList>
            <person name="Young N.D."/>
            <person name="Jex A.R."/>
            <person name="Li B."/>
            <person name="Liu S."/>
            <person name="Yang L."/>
            <person name="Xiong Z."/>
            <person name="Li Y."/>
            <person name="Cantacessi C."/>
            <person name="Hall R.S."/>
            <person name="Xu X."/>
            <person name="Chen F."/>
            <person name="Wu X."/>
            <person name="Zerlotini A."/>
            <person name="Oliveira G."/>
            <person name="Hofmann A."/>
            <person name="Zhang G."/>
            <person name="Fang X."/>
            <person name="Kang Y."/>
            <person name="Campbell B.E."/>
            <person name="Loukas A."/>
            <person name="Ranganathan S."/>
            <person name="Rollinson D."/>
            <person name="Rinaldi G."/>
            <person name="Brindley P.J."/>
            <person name="Yang H."/>
            <person name="Wang J."/>
            <person name="Wang J."/>
            <person name="Gasser R.B."/>
        </authorList>
    </citation>
    <scope>NUCLEOTIDE SEQUENCE [LARGE SCALE GENOMIC DNA]</scope>
</reference>
<sequence length="104" mass="11935">MPVHESVEELQKLKEKCQTELTEAENTLATVQKAENSSRRLIGQFEISSVSQDVSQSIVRDSVVHLNNEKSPTLQLNEQQRINRKADRETKNLPKFTDEELQSK</sequence>
<dbReference type="STRING" id="6185.A0A094ZTN0"/>
<accession>A0A094ZTN0</accession>
<evidence type="ECO:0000313" key="3">
    <source>
        <dbReference type="EMBL" id="KGB37557.1"/>
    </source>
</evidence>
<keyword evidence="1" id="KW-0175">Coiled coil</keyword>
<evidence type="ECO:0000256" key="2">
    <source>
        <dbReference type="SAM" id="MobiDB-lite"/>
    </source>
</evidence>
<feature type="region of interest" description="Disordered" evidence="2">
    <location>
        <begin position="70"/>
        <end position="104"/>
    </location>
</feature>
<feature type="compositionally biased region" description="Polar residues" evidence="2">
    <location>
        <begin position="70"/>
        <end position="80"/>
    </location>
</feature>
<feature type="coiled-coil region" evidence="1">
    <location>
        <begin position="3"/>
        <end position="34"/>
    </location>
</feature>
<organism evidence="3">
    <name type="scientific">Schistosoma haematobium</name>
    <name type="common">Blood fluke</name>
    <dbReference type="NCBI Taxonomy" id="6185"/>
    <lineage>
        <taxon>Eukaryota</taxon>
        <taxon>Metazoa</taxon>
        <taxon>Spiralia</taxon>
        <taxon>Lophotrochozoa</taxon>
        <taxon>Platyhelminthes</taxon>
        <taxon>Trematoda</taxon>
        <taxon>Digenea</taxon>
        <taxon>Strigeidida</taxon>
        <taxon>Schistosomatoidea</taxon>
        <taxon>Schistosomatidae</taxon>
        <taxon>Schistosoma</taxon>
    </lineage>
</organism>
<protein>
    <submittedName>
        <fullName evidence="3">Uncharacterized protein</fullName>
    </submittedName>
</protein>
<gene>
    <name evidence="3" type="ORF">MS3_05905</name>
</gene>
<evidence type="ECO:0000256" key="1">
    <source>
        <dbReference type="SAM" id="Coils"/>
    </source>
</evidence>
<name>A0A094ZTN0_SCHHA</name>
<dbReference type="EMBL" id="KL250900">
    <property type="protein sequence ID" value="KGB37557.1"/>
    <property type="molecule type" value="Genomic_DNA"/>
</dbReference>
<feature type="compositionally biased region" description="Basic and acidic residues" evidence="2">
    <location>
        <begin position="84"/>
        <end position="104"/>
    </location>
</feature>